<keyword evidence="3" id="KW-1185">Reference proteome</keyword>
<organism evidence="2 3">
    <name type="scientific">Cyclocybe aegerita</name>
    <name type="common">Black poplar mushroom</name>
    <name type="synonym">Agrocybe aegerita</name>
    <dbReference type="NCBI Taxonomy" id="1973307"/>
    <lineage>
        <taxon>Eukaryota</taxon>
        <taxon>Fungi</taxon>
        <taxon>Dikarya</taxon>
        <taxon>Basidiomycota</taxon>
        <taxon>Agaricomycotina</taxon>
        <taxon>Agaricomycetes</taxon>
        <taxon>Agaricomycetidae</taxon>
        <taxon>Agaricales</taxon>
        <taxon>Agaricineae</taxon>
        <taxon>Bolbitiaceae</taxon>
        <taxon>Cyclocybe</taxon>
    </lineage>
</organism>
<evidence type="ECO:0000256" key="1">
    <source>
        <dbReference type="SAM" id="MobiDB-lite"/>
    </source>
</evidence>
<evidence type="ECO:0000313" key="2">
    <source>
        <dbReference type="EMBL" id="CAA7269049.1"/>
    </source>
</evidence>
<feature type="compositionally biased region" description="Pro residues" evidence="1">
    <location>
        <begin position="82"/>
        <end position="95"/>
    </location>
</feature>
<sequence>MFSIVRTSSVSRLPAHLALPASHLPPPPPPPLAPPTPCGGVQMMAVVPDPQGPSHWCTNCPELQRSGSFGVLLAPLPTWFTPPPPPRPPHPPLPPLAIQHPQGLSNDAPGARTSSNFRGLSNDAPGARTPKLRCSGSFGLVLTPPPAWFTPPPPPLPPCPASRHPTPPGAVQRRPGLHRALTTTKDAKHICSAFAPSTAHVSPSIITTTSSPPSDAPPLSKWPPRTTNDAKHPSLVSFAVVLCPAHPFSPSCPPSQLPPPPMMLLAPPTTSPHPSHPSTTTNHIQQWPWMLTPTCPSPLNAFLLLLLSPRVHVSPASFNQ</sequence>
<evidence type="ECO:0000313" key="3">
    <source>
        <dbReference type="Proteomes" id="UP000467700"/>
    </source>
</evidence>
<proteinExistence type="predicted"/>
<accession>A0A8S0VTT8</accession>
<protein>
    <submittedName>
        <fullName evidence="2">Uncharacterized protein</fullName>
    </submittedName>
</protein>
<feature type="region of interest" description="Disordered" evidence="1">
    <location>
        <begin position="204"/>
        <end position="228"/>
    </location>
</feature>
<feature type="region of interest" description="Disordered" evidence="1">
    <location>
        <begin position="82"/>
        <end position="131"/>
    </location>
</feature>
<reference evidence="2 3" key="1">
    <citation type="submission" date="2020-01" db="EMBL/GenBank/DDBJ databases">
        <authorList>
            <person name="Gupta K D."/>
        </authorList>
    </citation>
    <scope>NUCLEOTIDE SEQUENCE [LARGE SCALE GENOMIC DNA]</scope>
</reference>
<name>A0A8S0VTT8_CYCAE</name>
<dbReference type="AlphaFoldDB" id="A0A8S0VTT8"/>
<dbReference type="EMBL" id="CACVBS010000073">
    <property type="protein sequence ID" value="CAA7269049.1"/>
    <property type="molecule type" value="Genomic_DNA"/>
</dbReference>
<feature type="compositionally biased region" description="Low complexity" evidence="1">
    <location>
        <begin position="204"/>
        <end position="213"/>
    </location>
</feature>
<gene>
    <name evidence="2" type="ORF">AAE3_LOCUS11229</name>
</gene>
<comment type="caution">
    <text evidence="2">The sequence shown here is derived from an EMBL/GenBank/DDBJ whole genome shotgun (WGS) entry which is preliminary data.</text>
</comment>
<dbReference type="Proteomes" id="UP000467700">
    <property type="component" value="Unassembled WGS sequence"/>
</dbReference>